<reference evidence="1" key="1">
    <citation type="submission" date="2018-05" db="EMBL/GenBank/DDBJ databases">
        <authorList>
            <person name="Lanie J.A."/>
            <person name="Ng W.-L."/>
            <person name="Kazmierczak K.M."/>
            <person name="Andrzejewski T.M."/>
            <person name="Davidsen T.M."/>
            <person name="Wayne K.J."/>
            <person name="Tettelin H."/>
            <person name="Glass J.I."/>
            <person name="Rusch D."/>
            <person name="Podicherti R."/>
            <person name="Tsui H.-C.T."/>
            <person name="Winkler M.E."/>
        </authorList>
    </citation>
    <scope>NUCLEOTIDE SEQUENCE</scope>
</reference>
<dbReference type="CDD" id="cd15482">
    <property type="entry name" value="Sialidase_non-viral"/>
    <property type="match status" value="1"/>
</dbReference>
<accession>A0A382GP95</accession>
<dbReference type="InterPro" id="IPR036278">
    <property type="entry name" value="Sialidase_sf"/>
</dbReference>
<dbReference type="SUPFAM" id="SSF50939">
    <property type="entry name" value="Sialidases"/>
    <property type="match status" value="1"/>
</dbReference>
<proteinExistence type="predicted"/>
<dbReference type="EMBL" id="UINC01056656">
    <property type="protein sequence ID" value="SVB76938.1"/>
    <property type="molecule type" value="Genomic_DNA"/>
</dbReference>
<dbReference type="Gene3D" id="2.120.10.10">
    <property type="match status" value="1"/>
</dbReference>
<name>A0A382GP95_9ZZZZ</name>
<gene>
    <name evidence="1" type="ORF">METZ01_LOCUS229792</name>
</gene>
<protein>
    <recommendedName>
        <fullName evidence="2">Exo-alpha-sialidase</fullName>
    </recommendedName>
</protein>
<organism evidence="1">
    <name type="scientific">marine metagenome</name>
    <dbReference type="NCBI Taxonomy" id="408172"/>
    <lineage>
        <taxon>unclassified sequences</taxon>
        <taxon>metagenomes</taxon>
        <taxon>ecological metagenomes</taxon>
    </lineage>
</organism>
<evidence type="ECO:0000313" key="1">
    <source>
        <dbReference type="EMBL" id="SVB76938.1"/>
    </source>
</evidence>
<dbReference type="AlphaFoldDB" id="A0A382GP95"/>
<evidence type="ECO:0008006" key="2">
    <source>
        <dbReference type="Google" id="ProtNLM"/>
    </source>
</evidence>
<sequence length="332" mass="37929">MTKHCFSFISLLTALSFTPSFAKEDKVSPTLVEVRKIWDKAPHNAFTDLVRFKDEWFCVFREGKGHVSPDGALRIIASKDGKDWRSTALLTSDDSDLRDAKINVTPDGRLMLSGAEAMHDRSKYSHQSLIWFSGDGRKWSKAHEVGEKDFWLWRTTWRKGKAYGFGYGTDRRKRSIRLYRSDDGSSFEVLVKNAFDKGYPNETSIVFLPDETALCLLRRDSLPNTAQLGRSKPPYLEWTWKDLGVRIGGPHLIRLPDGRFVAAVRRLDGVVRTSLHWLDPEKATLTEFMKLPSGKDTSYAGLVWHENMLWVSYYSSHEGKTSIYLAKVKLGN</sequence>